<name>Q2LQ61_SYNAS</name>
<sequence length="66" mass="6913">MLKTADYPLLRCFNKEKDYDRFDPLHGFLPEPPAAGKKSLSAPACLQPGGLVSLGGGSLRKGPAGG</sequence>
<dbReference type="InParanoid" id="Q2LQ61"/>
<evidence type="ECO:0000313" key="2">
    <source>
        <dbReference type="Proteomes" id="UP000001933"/>
    </source>
</evidence>
<keyword evidence="2" id="KW-1185">Reference proteome</keyword>
<proteinExistence type="predicted"/>
<accession>Q2LQ61</accession>
<dbReference type="Proteomes" id="UP000001933">
    <property type="component" value="Chromosome"/>
</dbReference>
<organism evidence="1 2">
    <name type="scientific">Syntrophus aciditrophicus (strain SB)</name>
    <dbReference type="NCBI Taxonomy" id="56780"/>
    <lineage>
        <taxon>Bacteria</taxon>
        <taxon>Pseudomonadati</taxon>
        <taxon>Thermodesulfobacteriota</taxon>
        <taxon>Syntrophia</taxon>
        <taxon>Syntrophales</taxon>
        <taxon>Syntrophaceae</taxon>
        <taxon>Syntrophus</taxon>
    </lineage>
</organism>
<dbReference type="EMBL" id="CP000252">
    <property type="protein sequence ID" value="ABC76130.1"/>
    <property type="molecule type" value="Genomic_DNA"/>
</dbReference>
<evidence type="ECO:0000313" key="1">
    <source>
        <dbReference type="EMBL" id="ABC76130.1"/>
    </source>
</evidence>
<dbReference type="KEGG" id="sat:SYN_03300"/>
<gene>
    <name evidence="1" type="ORF">SYN_03300</name>
</gene>
<dbReference type="STRING" id="56780.SYN_03300"/>
<dbReference type="HOGENOM" id="CLU_2829692_0_0_7"/>
<protein>
    <submittedName>
        <fullName evidence="1">Hypothetical cytosolic protein</fullName>
    </submittedName>
</protein>
<reference evidence="1 2" key="1">
    <citation type="journal article" date="2007" name="Proc. Natl. Acad. Sci. U.S.A.">
        <title>The genome of Syntrophus aciditrophicus: life at the thermodynamic limit of microbial growth.</title>
        <authorList>
            <person name="McInerney M.J."/>
            <person name="Rohlin L."/>
            <person name="Mouttaki H."/>
            <person name="Kim U."/>
            <person name="Krupp R.S."/>
            <person name="Rios-Hernandez L."/>
            <person name="Sieber J."/>
            <person name="Struchtemeyer C.G."/>
            <person name="Bhattacharyya A."/>
            <person name="Campbell J.W."/>
            <person name="Gunsalus R.P."/>
        </authorList>
    </citation>
    <scope>NUCLEOTIDE SEQUENCE [LARGE SCALE GENOMIC DNA]</scope>
    <source>
        <strain evidence="1 2">SB</strain>
    </source>
</reference>
<dbReference type="AlphaFoldDB" id="Q2LQ61"/>